<dbReference type="Gene3D" id="1.20.5.490">
    <property type="entry name" value="Single helix bin"/>
    <property type="match status" value="1"/>
</dbReference>
<feature type="domain" description="Rod shape-determining protein MreC beta-barrel core" evidence="6">
    <location>
        <begin position="125"/>
        <end position="249"/>
    </location>
</feature>
<dbReference type="GO" id="GO:0008360">
    <property type="term" value="P:regulation of cell shape"/>
    <property type="evidence" value="ECO:0007669"/>
    <property type="project" value="UniProtKB-KW"/>
</dbReference>
<name>A0A1F8GRN3_9BACT</name>
<dbReference type="NCBIfam" id="TIGR00219">
    <property type="entry name" value="mreC"/>
    <property type="match status" value="1"/>
</dbReference>
<dbReference type="InterPro" id="IPR055342">
    <property type="entry name" value="MreC_beta-barrel_core"/>
</dbReference>
<keyword evidence="3" id="KW-0133">Cell shape</keyword>
<dbReference type="Gene3D" id="2.40.10.340">
    <property type="entry name" value="Rod shape-determining protein MreC, domain 1"/>
    <property type="match status" value="1"/>
</dbReference>
<dbReference type="PANTHER" id="PTHR34138:SF1">
    <property type="entry name" value="CELL SHAPE-DETERMINING PROTEIN MREC"/>
    <property type="match status" value="1"/>
</dbReference>
<reference evidence="7 8" key="1">
    <citation type="journal article" date="2016" name="Nat. Commun.">
        <title>Thousands of microbial genomes shed light on interconnected biogeochemical processes in an aquifer system.</title>
        <authorList>
            <person name="Anantharaman K."/>
            <person name="Brown C.T."/>
            <person name="Hug L.A."/>
            <person name="Sharon I."/>
            <person name="Castelle C.J."/>
            <person name="Probst A.J."/>
            <person name="Thomas B.C."/>
            <person name="Singh A."/>
            <person name="Wilkins M.J."/>
            <person name="Karaoz U."/>
            <person name="Brodie E.L."/>
            <person name="Williams K.H."/>
            <person name="Hubbard S.S."/>
            <person name="Banfield J.F."/>
        </authorList>
    </citation>
    <scope>NUCLEOTIDE SEQUENCE [LARGE SCALE GENOMIC DNA]</scope>
</reference>
<dbReference type="EMBL" id="MGKO01000008">
    <property type="protein sequence ID" value="OGN27650.1"/>
    <property type="molecule type" value="Genomic_DNA"/>
</dbReference>
<comment type="caution">
    <text evidence="7">The sequence shown here is derived from an EMBL/GenBank/DDBJ whole genome shotgun (WGS) entry which is preliminary data.</text>
</comment>
<evidence type="ECO:0000313" key="7">
    <source>
        <dbReference type="EMBL" id="OGN27650.1"/>
    </source>
</evidence>
<dbReference type="PANTHER" id="PTHR34138">
    <property type="entry name" value="CELL SHAPE-DETERMINING PROTEIN MREC"/>
    <property type="match status" value="1"/>
</dbReference>
<feature type="coiled-coil region" evidence="5">
    <location>
        <begin position="61"/>
        <end position="105"/>
    </location>
</feature>
<dbReference type="Proteomes" id="UP000178444">
    <property type="component" value="Unassembled WGS sequence"/>
</dbReference>
<dbReference type="InterPro" id="IPR007221">
    <property type="entry name" value="MreC"/>
</dbReference>
<dbReference type="InterPro" id="IPR042177">
    <property type="entry name" value="Cell/Rod_1"/>
</dbReference>
<evidence type="ECO:0000259" key="6">
    <source>
        <dbReference type="Pfam" id="PF04085"/>
    </source>
</evidence>
<comment type="similarity">
    <text evidence="1">Belongs to the MreC family.</text>
</comment>
<proteinExistence type="inferred from homology"/>
<dbReference type="AlphaFoldDB" id="A0A1F8GRN3"/>
<evidence type="ECO:0000256" key="4">
    <source>
        <dbReference type="ARBA" id="ARBA00032089"/>
    </source>
</evidence>
<organism evidence="7 8">
    <name type="scientific">Candidatus Yanofskybacteria bacterium RIFCSPLOWO2_01_FULL_49_17</name>
    <dbReference type="NCBI Taxonomy" id="1802700"/>
    <lineage>
        <taxon>Bacteria</taxon>
        <taxon>Candidatus Yanofskyibacteriota</taxon>
    </lineage>
</organism>
<evidence type="ECO:0000313" key="8">
    <source>
        <dbReference type="Proteomes" id="UP000178444"/>
    </source>
</evidence>
<protein>
    <recommendedName>
        <fullName evidence="2">Cell shape-determining protein MreC</fullName>
    </recommendedName>
    <alternativeName>
        <fullName evidence="4">Cell shape protein MreC</fullName>
    </alternativeName>
</protein>
<dbReference type="Pfam" id="PF04085">
    <property type="entry name" value="MreC"/>
    <property type="match status" value="1"/>
</dbReference>
<dbReference type="InterPro" id="IPR042175">
    <property type="entry name" value="Cell/Rod_MreC_2"/>
</dbReference>
<evidence type="ECO:0000256" key="2">
    <source>
        <dbReference type="ARBA" id="ARBA00013855"/>
    </source>
</evidence>
<evidence type="ECO:0000256" key="3">
    <source>
        <dbReference type="ARBA" id="ARBA00022960"/>
    </source>
</evidence>
<accession>A0A1F8GRN3</accession>
<dbReference type="GO" id="GO:0005886">
    <property type="term" value="C:plasma membrane"/>
    <property type="evidence" value="ECO:0007669"/>
    <property type="project" value="TreeGrafter"/>
</dbReference>
<keyword evidence="5" id="KW-0175">Coiled coil</keyword>
<gene>
    <name evidence="7" type="ORF">A2941_01525</name>
</gene>
<dbReference type="Gene3D" id="2.40.10.350">
    <property type="entry name" value="Rod shape-determining protein MreC, domain 2"/>
    <property type="match status" value="1"/>
</dbReference>
<evidence type="ECO:0000256" key="5">
    <source>
        <dbReference type="SAM" id="Coils"/>
    </source>
</evidence>
<sequence length="260" mass="28095">MQNRNSRFILILLAVVLTLVLLSAFWLDRPPLRAALGNEWGAAIFSQAGRLDVFFSSFIRWRELSRENEELKNKLEEGIALKASVRQLENENRQLKIALGIANRSNTDVIPGGIFDISLSPDGYTALLNKGSNDNVADGDIVITENNILLGMVRTVFASSAKVTLVSDPSFKVTVTVLGGIAKGIAKGMLDRGMAMELVVQTDDVKKGDTLVSSGDDMFPGGLVVGTVDKVEVNNAKLFKQVSVAPSASNLTGDVYILKQ</sequence>
<evidence type="ECO:0000256" key="1">
    <source>
        <dbReference type="ARBA" id="ARBA00009369"/>
    </source>
</evidence>